<comment type="similarity">
    <text evidence="2 10 11">Belongs to the TonB-dependent receptor family.</text>
</comment>
<organism evidence="15 16">
    <name type="scientific">Polynucleobacter kasalickyi</name>
    <dbReference type="NCBI Taxonomy" id="1938817"/>
    <lineage>
        <taxon>Bacteria</taxon>
        <taxon>Pseudomonadati</taxon>
        <taxon>Pseudomonadota</taxon>
        <taxon>Betaproteobacteria</taxon>
        <taxon>Burkholderiales</taxon>
        <taxon>Burkholderiaceae</taxon>
        <taxon>Polynucleobacter</taxon>
    </lineage>
</organism>
<evidence type="ECO:0000259" key="13">
    <source>
        <dbReference type="Pfam" id="PF00593"/>
    </source>
</evidence>
<dbReference type="InterPro" id="IPR012910">
    <property type="entry name" value="Plug_dom"/>
</dbReference>
<dbReference type="GO" id="GO:0015344">
    <property type="term" value="F:siderophore uptake transmembrane transporter activity"/>
    <property type="evidence" value="ECO:0007669"/>
    <property type="project" value="TreeGrafter"/>
</dbReference>
<protein>
    <submittedName>
        <fullName evidence="15">Outer membrane receptor proteins, mostly Fe transport</fullName>
    </submittedName>
</protein>
<dbReference type="Gene3D" id="2.170.130.10">
    <property type="entry name" value="TonB-dependent receptor, plug domain"/>
    <property type="match status" value="1"/>
</dbReference>
<keyword evidence="16" id="KW-1185">Reference proteome</keyword>
<keyword evidence="9 10" id="KW-0998">Cell outer membrane</keyword>
<name>A0A1W2BAU5_9BURK</name>
<comment type="subcellular location">
    <subcellularLocation>
        <location evidence="1 10">Cell outer membrane</location>
        <topology evidence="1 10">Multi-pass membrane protein</topology>
    </subcellularLocation>
</comment>
<feature type="chain" id="PRO_5012822811" evidence="12">
    <location>
        <begin position="25"/>
        <end position="686"/>
    </location>
</feature>
<keyword evidence="4 10" id="KW-1134">Transmembrane beta strand</keyword>
<evidence type="ECO:0000256" key="11">
    <source>
        <dbReference type="RuleBase" id="RU003357"/>
    </source>
</evidence>
<evidence type="ECO:0000256" key="8">
    <source>
        <dbReference type="ARBA" id="ARBA00023170"/>
    </source>
</evidence>
<evidence type="ECO:0000259" key="14">
    <source>
        <dbReference type="Pfam" id="PF07715"/>
    </source>
</evidence>
<evidence type="ECO:0000256" key="1">
    <source>
        <dbReference type="ARBA" id="ARBA00004571"/>
    </source>
</evidence>
<accession>A0A1W2BAU5</accession>
<dbReference type="Pfam" id="PF00593">
    <property type="entry name" value="TonB_dep_Rec_b-barrel"/>
    <property type="match status" value="1"/>
</dbReference>
<feature type="signal peptide" evidence="12">
    <location>
        <begin position="1"/>
        <end position="24"/>
    </location>
</feature>
<evidence type="ECO:0000256" key="5">
    <source>
        <dbReference type="ARBA" id="ARBA00022692"/>
    </source>
</evidence>
<dbReference type="InterPro" id="IPR039426">
    <property type="entry name" value="TonB-dep_rcpt-like"/>
</dbReference>
<dbReference type="STRING" id="1938817.SAMN06296008_11212"/>
<evidence type="ECO:0000256" key="6">
    <source>
        <dbReference type="ARBA" id="ARBA00023077"/>
    </source>
</evidence>
<dbReference type="SUPFAM" id="SSF56935">
    <property type="entry name" value="Porins"/>
    <property type="match status" value="1"/>
</dbReference>
<dbReference type="Pfam" id="PF07715">
    <property type="entry name" value="Plug"/>
    <property type="match status" value="1"/>
</dbReference>
<proteinExistence type="inferred from homology"/>
<gene>
    <name evidence="15" type="ORF">SAMN06296008_11212</name>
</gene>
<keyword evidence="5 10" id="KW-0812">Transmembrane</keyword>
<feature type="domain" description="TonB-dependent receptor plug" evidence="14">
    <location>
        <begin position="55"/>
        <end position="158"/>
    </location>
</feature>
<evidence type="ECO:0000256" key="9">
    <source>
        <dbReference type="ARBA" id="ARBA00023237"/>
    </source>
</evidence>
<sequence>MSVFNLRLFLFIFLISLNNQFALAHPEVDSELTEMVVTGHHSNAIGSLDAASGGIIYQEAIEDKILLRPAEVLEMVPGFVAAQHSGDGKANQYFLRGFNLDHGTDFATYLDGMPINMPTHAHGQGYTDLNFLIPELVESLEYRKGPYYAENGDFSSAGSARISLKNSLIDNFSELTLGSNNYQRLISAYSNQLKNGANLLLAGEFMTNDGPWLYGEGLRKFNGLIRYSQQIDNDRFSITAMSYTNSWNATDQIPKSLIDNGLINRYGSMDPSDGGHTNRSSLSGNWRRSLSDGYFDASLYLIRYQLQLYSNFTYFLNNPINGDQFKQDDDRNVFGGQIKRVWLGEAMGFNTSNELGVQFRQDRIHVGLSNTQNRNTLNTIRDDQVLQSNVSLYGENVIKWLPWFRTNLGGRWDQYYFDVTSDISQNSGTNHVGLFSPKLSFIFGPFAKTEFFLNWGQGFHTNDARGTVMSVDPSNLTNKVEPVPGIVKTTGYELGIRTELIPKLKSTLSLWTLAVDSELIFLGNAGITEASRASHRQGIEWTNRYEPSDWLSLQADISLSKARYAHDDAAGNFIPGSVEKVGMFSVTLREGLWSGGMQWRYVGSMPLTEDGSIYSSPSSLINGRIKYQINRQTDLKLDVFNLLNRQMDDIAYYYQYKVSPSALPSDGLVIHPSEPRTFRVSLSYKF</sequence>
<evidence type="ECO:0000256" key="4">
    <source>
        <dbReference type="ARBA" id="ARBA00022452"/>
    </source>
</evidence>
<dbReference type="PANTHER" id="PTHR30069">
    <property type="entry name" value="TONB-DEPENDENT OUTER MEMBRANE RECEPTOR"/>
    <property type="match status" value="1"/>
</dbReference>
<dbReference type="Gene3D" id="2.40.170.20">
    <property type="entry name" value="TonB-dependent receptor, beta-barrel domain"/>
    <property type="match status" value="1"/>
</dbReference>
<dbReference type="GO" id="GO:0009279">
    <property type="term" value="C:cell outer membrane"/>
    <property type="evidence" value="ECO:0007669"/>
    <property type="project" value="UniProtKB-SubCell"/>
</dbReference>
<evidence type="ECO:0000256" key="10">
    <source>
        <dbReference type="PROSITE-ProRule" id="PRU01360"/>
    </source>
</evidence>
<dbReference type="PANTHER" id="PTHR30069:SF36">
    <property type="entry name" value="BLL6948 PROTEIN"/>
    <property type="match status" value="1"/>
</dbReference>
<dbReference type="RefSeq" id="WP_084284669.1">
    <property type="nucleotide sequence ID" value="NZ_FWXJ01000012.1"/>
</dbReference>
<dbReference type="GO" id="GO:0044718">
    <property type="term" value="P:siderophore transmembrane transport"/>
    <property type="evidence" value="ECO:0007669"/>
    <property type="project" value="TreeGrafter"/>
</dbReference>
<dbReference type="Proteomes" id="UP000192708">
    <property type="component" value="Unassembled WGS sequence"/>
</dbReference>
<dbReference type="InterPro" id="IPR037066">
    <property type="entry name" value="Plug_dom_sf"/>
</dbReference>
<evidence type="ECO:0000256" key="3">
    <source>
        <dbReference type="ARBA" id="ARBA00022448"/>
    </source>
</evidence>
<evidence type="ECO:0000256" key="7">
    <source>
        <dbReference type="ARBA" id="ARBA00023136"/>
    </source>
</evidence>
<keyword evidence="12" id="KW-0732">Signal</keyword>
<dbReference type="InterPro" id="IPR036942">
    <property type="entry name" value="Beta-barrel_TonB_sf"/>
</dbReference>
<feature type="domain" description="TonB-dependent receptor-like beta-barrel" evidence="13">
    <location>
        <begin position="226"/>
        <end position="642"/>
    </location>
</feature>
<dbReference type="PROSITE" id="PS52016">
    <property type="entry name" value="TONB_DEPENDENT_REC_3"/>
    <property type="match status" value="1"/>
</dbReference>
<keyword evidence="3 10" id="KW-0813">Transport</keyword>
<evidence type="ECO:0000256" key="2">
    <source>
        <dbReference type="ARBA" id="ARBA00009810"/>
    </source>
</evidence>
<evidence type="ECO:0000256" key="12">
    <source>
        <dbReference type="SAM" id="SignalP"/>
    </source>
</evidence>
<evidence type="ECO:0000313" key="15">
    <source>
        <dbReference type="EMBL" id="SMC70039.1"/>
    </source>
</evidence>
<keyword evidence="6 11" id="KW-0798">TonB box</keyword>
<dbReference type="AlphaFoldDB" id="A0A1W2BAU5"/>
<reference evidence="15 16" key="1">
    <citation type="submission" date="2017-04" db="EMBL/GenBank/DDBJ databases">
        <authorList>
            <person name="Afonso C.L."/>
            <person name="Miller P.J."/>
            <person name="Scott M.A."/>
            <person name="Spackman E."/>
            <person name="Goraichik I."/>
            <person name="Dimitrov K.M."/>
            <person name="Suarez D.L."/>
            <person name="Swayne D.E."/>
        </authorList>
    </citation>
    <scope>NUCLEOTIDE SEQUENCE [LARGE SCALE GENOMIC DNA]</scope>
    <source>
        <strain evidence="15 16">VK13</strain>
    </source>
</reference>
<keyword evidence="8 15" id="KW-0675">Receptor</keyword>
<dbReference type="EMBL" id="FWXJ01000012">
    <property type="protein sequence ID" value="SMC70039.1"/>
    <property type="molecule type" value="Genomic_DNA"/>
</dbReference>
<dbReference type="InterPro" id="IPR000531">
    <property type="entry name" value="Beta-barrel_TonB"/>
</dbReference>
<keyword evidence="7 10" id="KW-0472">Membrane</keyword>
<evidence type="ECO:0000313" key="16">
    <source>
        <dbReference type="Proteomes" id="UP000192708"/>
    </source>
</evidence>